<evidence type="ECO:0000313" key="3">
    <source>
        <dbReference type="Proteomes" id="UP000518266"/>
    </source>
</evidence>
<organism evidence="2 3">
    <name type="scientific">Dissostichus mawsoni</name>
    <name type="common">Antarctic cod</name>
    <dbReference type="NCBI Taxonomy" id="36200"/>
    <lineage>
        <taxon>Eukaryota</taxon>
        <taxon>Metazoa</taxon>
        <taxon>Chordata</taxon>
        <taxon>Craniata</taxon>
        <taxon>Vertebrata</taxon>
        <taxon>Euteleostomi</taxon>
        <taxon>Actinopterygii</taxon>
        <taxon>Neopterygii</taxon>
        <taxon>Teleostei</taxon>
        <taxon>Neoteleostei</taxon>
        <taxon>Acanthomorphata</taxon>
        <taxon>Eupercaria</taxon>
        <taxon>Perciformes</taxon>
        <taxon>Notothenioidei</taxon>
        <taxon>Nototheniidae</taxon>
        <taxon>Dissostichus</taxon>
    </lineage>
</organism>
<dbReference type="EMBL" id="JAAKFY010000024">
    <property type="protein sequence ID" value="KAF3836279.1"/>
    <property type="molecule type" value="Genomic_DNA"/>
</dbReference>
<dbReference type="GO" id="GO:0005730">
    <property type="term" value="C:nucleolus"/>
    <property type="evidence" value="ECO:0007669"/>
    <property type="project" value="TreeGrafter"/>
</dbReference>
<dbReference type="GO" id="GO:0042254">
    <property type="term" value="P:ribosome biogenesis"/>
    <property type="evidence" value="ECO:0007669"/>
    <property type="project" value="InterPro"/>
</dbReference>
<evidence type="ECO:0000313" key="2">
    <source>
        <dbReference type="EMBL" id="KAF3836279.1"/>
    </source>
</evidence>
<dbReference type="Pfam" id="PF15679">
    <property type="entry name" value="DUF4665"/>
    <property type="match status" value="1"/>
</dbReference>
<proteinExistence type="predicted"/>
<evidence type="ECO:0000256" key="1">
    <source>
        <dbReference type="SAM" id="MobiDB-lite"/>
    </source>
</evidence>
<dbReference type="AlphaFoldDB" id="A0A7J5XI69"/>
<name>A0A7J5XI69_DISMA</name>
<dbReference type="Proteomes" id="UP000518266">
    <property type="component" value="Unassembled WGS sequence"/>
</dbReference>
<sequence>MRCIRLPGNVVSNSFLTTEATESRMMRPAPDEMMSSSSPEGPVTSVMVPQGRPPLRSLSKAGKEVEKQACFLHSSRAVVTGGNMGKNKPKGKKQKNVFQVANKHTKHKNKTKPVTTTLKHITTLKKEKVESLNKIFTEVQRDVTSISKSVAPEKKKLTQVVKEPPKESVNIDSAAQLFSQL</sequence>
<gene>
    <name evidence="2" type="ORF">F7725_028837</name>
</gene>
<keyword evidence="3" id="KW-1185">Reference proteome</keyword>
<dbReference type="OrthoDB" id="8828063at2759"/>
<dbReference type="InterPro" id="IPR031389">
    <property type="entry name" value="RBIS"/>
</dbReference>
<comment type="caution">
    <text evidence="2">The sequence shown here is derived from an EMBL/GenBank/DDBJ whole genome shotgun (WGS) entry which is preliminary data.</text>
</comment>
<accession>A0A7J5XI69</accession>
<dbReference type="PANTHER" id="PTHR35544">
    <property type="entry name" value="RIBOSOMAL BIOGENESIS FACTOR"/>
    <property type="match status" value="1"/>
</dbReference>
<reference evidence="2 3" key="1">
    <citation type="submission" date="2020-03" db="EMBL/GenBank/DDBJ databases">
        <title>Dissostichus mawsoni Genome sequencing and assembly.</title>
        <authorList>
            <person name="Park H."/>
        </authorList>
    </citation>
    <scope>NUCLEOTIDE SEQUENCE [LARGE SCALE GENOMIC DNA]</scope>
    <source>
        <strain evidence="2">DM0001</strain>
        <tissue evidence="2">Muscle</tissue>
    </source>
</reference>
<protein>
    <submittedName>
        <fullName evidence="2">Uncharacterized protein</fullName>
    </submittedName>
</protein>
<feature type="region of interest" description="Disordered" evidence="1">
    <location>
        <begin position="28"/>
        <end position="50"/>
    </location>
</feature>
<dbReference type="PANTHER" id="PTHR35544:SF4">
    <property type="entry name" value="RIBOSOMAL BIOGENESIS FACTOR"/>
    <property type="match status" value="1"/>
</dbReference>